<comment type="caution">
    <text evidence="2">The sequence shown here is derived from an EMBL/GenBank/DDBJ whole genome shotgun (WGS) entry which is preliminary data.</text>
</comment>
<dbReference type="EMBL" id="MSZX01000010">
    <property type="protein sequence ID" value="OPA74672.1"/>
    <property type="molecule type" value="Genomic_DNA"/>
</dbReference>
<protein>
    <recommendedName>
        <fullName evidence="1">LysM domain-containing protein</fullName>
    </recommendedName>
</protein>
<evidence type="ECO:0000313" key="3">
    <source>
        <dbReference type="Proteomes" id="UP000190188"/>
    </source>
</evidence>
<evidence type="ECO:0000259" key="1">
    <source>
        <dbReference type="PROSITE" id="PS51782"/>
    </source>
</evidence>
<accession>A0A1T2X498</accession>
<dbReference type="RefSeq" id="WP_158081766.1">
    <property type="nucleotide sequence ID" value="NZ_MSZX01000010.1"/>
</dbReference>
<dbReference type="SUPFAM" id="SSF54106">
    <property type="entry name" value="LysM domain"/>
    <property type="match status" value="1"/>
</dbReference>
<sequence length="120" mass="13410">MLKYSSYQSIHMNRPTDVNRVSLLRSKLFQVLAVITIALSLTSFGLMSAFAASSNGSEQNANIPLQIVVASGDTLWTIAKEHKPKQMDTRDYIEMIKKWNDKRNSSIQAGEVLQIPILAD</sequence>
<dbReference type="OrthoDB" id="9801998at2"/>
<dbReference type="Gene3D" id="3.10.350.10">
    <property type="entry name" value="LysM domain"/>
    <property type="match status" value="1"/>
</dbReference>
<name>A0A1T2X498_9BACL</name>
<dbReference type="InterPro" id="IPR018392">
    <property type="entry name" value="LysM"/>
</dbReference>
<dbReference type="Pfam" id="PF01476">
    <property type="entry name" value="LysM"/>
    <property type="match status" value="1"/>
</dbReference>
<organism evidence="2 3">
    <name type="scientific">Paenibacillus selenitireducens</name>
    <dbReference type="NCBI Taxonomy" id="1324314"/>
    <lineage>
        <taxon>Bacteria</taxon>
        <taxon>Bacillati</taxon>
        <taxon>Bacillota</taxon>
        <taxon>Bacilli</taxon>
        <taxon>Bacillales</taxon>
        <taxon>Paenibacillaceae</taxon>
        <taxon>Paenibacillus</taxon>
    </lineage>
</organism>
<keyword evidence="3" id="KW-1185">Reference proteome</keyword>
<dbReference type="InterPro" id="IPR036779">
    <property type="entry name" value="LysM_dom_sf"/>
</dbReference>
<feature type="domain" description="LysM" evidence="1">
    <location>
        <begin position="65"/>
        <end position="115"/>
    </location>
</feature>
<dbReference type="Proteomes" id="UP000190188">
    <property type="component" value="Unassembled WGS sequence"/>
</dbReference>
<proteinExistence type="predicted"/>
<dbReference type="STRING" id="1324314.BVG16_23220"/>
<dbReference type="SMART" id="SM00257">
    <property type="entry name" value="LysM"/>
    <property type="match status" value="1"/>
</dbReference>
<dbReference type="PROSITE" id="PS51782">
    <property type="entry name" value="LYSM"/>
    <property type="match status" value="1"/>
</dbReference>
<gene>
    <name evidence="2" type="ORF">BVG16_23220</name>
</gene>
<reference evidence="2 3" key="1">
    <citation type="submission" date="2017-01" db="EMBL/GenBank/DDBJ databases">
        <title>Genome analysis of Paenibacillus selenitrireducens ES3-24.</title>
        <authorList>
            <person name="Xu D."/>
            <person name="Yao R."/>
            <person name="Zheng S."/>
        </authorList>
    </citation>
    <scope>NUCLEOTIDE SEQUENCE [LARGE SCALE GENOMIC DNA]</scope>
    <source>
        <strain evidence="2 3">ES3-24</strain>
    </source>
</reference>
<dbReference type="AlphaFoldDB" id="A0A1T2X498"/>
<dbReference type="CDD" id="cd00118">
    <property type="entry name" value="LysM"/>
    <property type="match status" value="1"/>
</dbReference>
<evidence type="ECO:0000313" key="2">
    <source>
        <dbReference type="EMBL" id="OPA74672.1"/>
    </source>
</evidence>